<organism evidence="2">
    <name type="scientific">Rhizophora mucronata</name>
    <name type="common">Asiatic mangrove</name>
    <dbReference type="NCBI Taxonomy" id="61149"/>
    <lineage>
        <taxon>Eukaryota</taxon>
        <taxon>Viridiplantae</taxon>
        <taxon>Streptophyta</taxon>
        <taxon>Embryophyta</taxon>
        <taxon>Tracheophyta</taxon>
        <taxon>Spermatophyta</taxon>
        <taxon>Magnoliopsida</taxon>
        <taxon>eudicotyledons</taxon>
        <taxon>Gunneridae</taxon>
        <taxon>Pentapetalae</taxon>
        <taxon>rosids</taxon>
        <taxon>fabids</taxon>
        <taxon>Malpighiales</taxon>
        <taxon>Rhizophoraceae</taxon>
        <taxon>Rhizophora</taxon>
    </lineage>
</organism>
<feature type="region of interest" description="Disordered" evidence="1">
    <location>
        <begin position="1"/>
        <end position="26"/>
    </location>
</feature>
<dbReference type="AlphaFoldDB" id="A0A2P2NMV0"/>
<reference evidence="2" key="1">
    <citation type="submission" date="2018-02" db="EMBL/GenBank/DDBJ databases">
        <title>Rhizophora mucronata_Transcriptome.</title>
        <authorList>
            <person name="Meera S.P."/>
            <person name="Sreeshan A."/>
            <person name="Augustine A."/>
        </authorList>
    </citation>
    <scope>NUCLEOTIDE SEQUENCE</scope>
    <source>
        <tissue evidence="2">Leaf</tissue>
    </source>
</reference>
<name>A0A2P2NMV0_RHIMU</name>
<evidence type="ECO:0000256" key="1">
    <source>
        <dbReference type="SAM" id="MobiDB-lite"/>
    </source>
</evidence>
<proteinExistence type="predicted"/>
<protein>
    <submittedName>
        <fullName evidence="2">Uncharacterized protein</fullName>
    </submittedName>
</protein>
<dbReference type="EMBL" id="GGEC01063335">
    <property type="protein sequence ID" value="MBX43819.1"/>
    <property type="molecule type" value="Transcribed_RNA"/>
</dbReference>
<evidence type="ECO:0000313" key="2">
    <source>
        <dbReference type="EMBL" id="MBX43819.1"/>
    </source>
</evidence>
<sequence length="41" mass="4644">MYTEADKHMPTIKEKKDHTKKGMPEESCSPRAVLVLCLNAI</sequence>
<feature type="compositionally biased region" description="Basic and acidic residues" evidence="1">
    <location>
        <begin position="1"/>
        <end position="24"/>
    </location>
</feature>
<accession>A0A2P2NMV0</accession>